<dbReference type="GO" id="GO:0005525">
    <property type="term" value="F:GTP binding"/>
    <property type="evidence" value="ECO:0007669"/>
    <property type="project" value="UniProtKB-KW"/>
</dbReference>
<dbReference type="Pfam" id="PF01926">
    <property type="entry name" value="MMR_HSR1"/>
    <property type="match status" value="1"/>
</dbReference>
<evidence type="ECO:0000256" key="3">
    <source>
        <dbReference type="ARBA" id="ARBA00022618"/>
    </source>
</evidence>
<feature type="compositionally biased region" description="Basic residues" evidence="10">
    <location>
        <begin position="327"/>
        <end position="336"/>
    </location>
</feature>
<name>K8F128_9CHLO</name>
<dbReference type="Proteomes" id="UP000198341">
    <property type="component" value="Chromosome 11"/>
</dbReference>
<sequence length="353" mass="39943">MSFSSSRTSRTGLSAVNAKNAIIEGKSKKLLRPTLKKFFVAAAASSGKSEWDNETGTVYYVEEELFSNKQNRPVLRTGAEAQTLPLPDISIVSDKKLQKVRLTSSVENERDCPPENGLPEIALIGRSNVGKSSLLNMLTEGTSHAIVSANPGTTRSINHYLIDAKWYIVDLPGYGFAKATEEEILSWDTFAKNYFKTRQTLCGVLLLIDASIETQDKDLDYANYLIGNDIPFTIVFTKCDRKKKGPNTPTVEENIEALENRLEETWHRLPSIIKTSSVSKEGRGDILKFISSIILFRRRANAEKKENKRRLKARNLKERKYKEKTSKTKMRQRPLKKNLDPDGSEMRKCFEKK</sequence>
<comment type="similarity">
    <text evidence="2">Belongs to the TRAFAC class TrmE-Era-EngA-EngB-Septin-like GTPase superfamily. EngB GTPase family.</text>
</comment>
<dbReference type="InterPro" id="IPR030393">
    <property type="entry name" value="G_ENGB_dom"/>
</dbReference>
<keyword evidence="6" id="KW-0460">Magnesium</keyword>
<dbReference type="CDD" id="cd01876">
    <property type="entry name" value="YihA_EngB"/>
    <property type="match status" value="1"/>
</dbReference>
<dbReference type="PROSITE" id="PS51706">
    <property type="entry name" value="G_ENGB"/>
    <property type="match status" value="1"/>
</dbReference>
<dbReference type="eggNOG" id="KOG2486">
    <property type="taxonomic scope" value="Eukaryota"/>
</dbReference>
<keyword evidence="3" id="KW-0132">Cell division</keyword>
<evidence type="ECO:0000256" key="7">
    <source>
        <dbReference type="ARBA" id="ARBA00023134"/>
    </source>
</evidence>
<dbReference type="PANTHER" id="PTHR11649">
    <property type="entry name" value="MSS1/TRME-RELATED GTP-BINDING PROTEIN"/>
    <property type="match status" value="1"/>
</dbReference>
<dbReference type="OrthoDB" id="391988at2759"/>
<keyword evidence="8" id="KW-0717">Septation</keyword>
<dbReference type="HAMAP" id="MF_00321">
    <property type="entry name" value="GTPase_EngB"/>
    <property type="match status" value="1"/>
</dbReference>
<evidence type="ECO:0000313" key="12">
    <source>
        <dbReference type="EMBL" id="CCO18480.1"/>
    </source>
</evidence>
<keyword evidence="5" id="KW-0547">Nucleotide-binding</keyword>
<dbReference type="GeneID" id="19012728"/>
<dbReference type="SUPFAM" id="SSF52540">
    <property type="entry name" value="P-loop containing nucleoside triphosphate hydrolases"/>
    <property type="match status" value="1"/>
</dbReference>
<evidence type="ECO:0000256" key="4">
    <source>
        <dbReference type="ARBA" id="ARBA00022723"/>
    </source>
</evidence>
<feature type="domain" description="EngB-type G" evidence="11">
    <location>
        <begin position="117"/>
        <end position="296"/>
    </location>
</feature>
<dbReference type="KEGG" id="bpg:Bathy11g00420"/>
<evidence type="ECO:0000313" key="13">
    <source>
        <dbReference type="Proteomes" id="UP000198341"/>
    </source>
</evidence>
<dbReference type="InterPro" id="IPR019987">
    <property type="entry name" value="GTP-bd_ribosome_bio_YsxC"/>
</dbReference>
<feature type="compositionally biased region" description="Basic and acidic residues" evidence="10">
    <location>
        <begin position="337"/>
        <end position="353"/>
    </location>
</feature>
<dbReference type="AlphaFoldDB" id="K8F128"/>
<feature type="region of interest" description="Disordered" evidence="10">
    <location>
        <begin position="305"/>
        <end position="353"/>
    </location>
</feature>
<comment type="cofactor">
    <cofactor evidence="1">
        <name>Mg(2+)</name>
        <dbReference type="ChEBI" id="CHEBI:18420"/>
    </cofactor>
</comment>
<dbReference type="GO" id="GO:0046872">
    <property type="term" value="F:metal ion binding"/>
    <property type="evidence" value="ECO:0007669"/>
    <property type="project" value="UniProtKB-KW"/>
</dbReference>
<dbReference type="STRING" id="41875.K8F128"/>
<dbReference type="RefSeq" id="XP_007510135.1">
    <property type="nucleotide sequence ID" value="XM_007510073.1"/>
</dbReference>
<accession>K8F128</accession>
<feature type="compositionally biased region" description="Basic and acidic residues" evidence="10">
    <location>
        <begin position="315"/>
        <end position="326"/>
    </location>
</feature>
<gene>
    <name evidence="12" type="ordered locus">Bathy11g00420</name>
</gene>
<dbReference type="Gene3D" id="3.40.50.300">
    <property type="entry name" value="P-loop containing nucleotide triphosphate hydrolases"/>
    <property type="match status" value="1"/>
</dbReference>
<dbReference type="EMBL" id="FO082268">
    <property type="protein sequence ID" value="CCO18480.1"/>
    <property type="molecule type" value="Genomic_DNA"/>
</dbReference>
<evidence type="ECO:0000256" key="1">
    <source>
        <dbReference type="ARBA" id="ARBA00001946"/>
    </source>
</evidence>
<dbReference type="PANTHER" id="PTHR11649:SF13">
    <property type="entry name" value="ENGB-TYPE G DOMAIN-CONTAINING PROTEIN"/>
    <property type="match status" value="1"/>
</dbReference>
<keyword evidence="13" id="KW-1185">Reference proteome</keyword>
<protein>
    <submittedName>
        <fullName evidence="12">Ribosome biogenesis GTP-binding protein YsxC</fullName>
    </submittedName>
</protein>
<evidence type="ECO:0000256" key="2">
    <source>
        <dbReference type="ARBA" id="ARBA00009638"/>
    </source>
</evidence>
<dbReference type="GO" id="GO:0051301">
    <property type="term" value="P:cell division"/>
    <property type="evidence" value="ECO:0007669"/>
    <property type="project" value="UniProtKB-KW"/>
</dbReference>
<keyword evidence="7" id="KW-0342">GTP-binding</keyword>
<keyword evidence="9" id="KW-0131">Cell cycle</keyword>
<proteinExistence type="inferred from homology"/>
<evidence type="ECO:0000256" key="6">
    <source>
        <dbReference type="ARBA" id="ARBA00022842"/>
    </source>
</evidence>
<organism evidence="12 13">
    <name type="scientific">Bathycoccus prasinos</name>
    <dbReference type="NCBI Taxonomy" id="41875"/>
    <lineage>
        <taxon>Eukaryota</taxon>
        <taxon>Viridiplantae</taxon>
        <taxon>Chlorophyta</taxon>
        <taxon>Mamiellophyceae</taxon>
        <taxon>Mamiellales</taxon>
        <taxon>Bathycoccaceae</taxon>
        <taxon>Bathycoccus</taxon>
    </lineage>
</organism>
<evidence type="ECO:0000259" key="11">
    <source>
        <dbReference type="PROSITE" id="PS51706"/>
    </source>
</evidence>
<evidence type="ECO:0000256" key="10">
    <source>
        <dbReference type="SAM" id="MobiDB-lite"/>
    </source>
</evidence>
<dbReference type="InterPro" id="IPR006073">
    <property type="entry name" value="GTP-bd"/>
</dbReference>
<evidence type="ECO:0000256" key="5">
    <source>
        <dbReference type="ARBA" id="ARBA00022741"/>
    </source>
</evidence>
<dbReference type="NCBIfam" id="TIGR03598">
    <property type="entry name" value="GTPase_YsxC"/>
    <property type="match status" value="1"/>
</dbReference>
<evidence type="ECO:0000256" key="8">
    <source>
        <dbReference type="ARBA" id="ARBA00023210"/>
    </source>
</evidence>
<dbReference type="InterPro" id="IPR027417">
    <property type="entry name" value="P-loop_NTPase"/>
</dbReference>
<evidence type="ECO:0000256" key="9">
    <source>
        <dbReference type="ARBA" id="ARBA00023306"/>
    </source>
</evidence>
<reference evidence="12 13" key="1">
    <citation type="submission" date="2011-10" db="EMBL/GenBank/DDBJ databases">
        <authorList>
            <person name="Genoscope - CEA"/>
        </authorList>
    </citation>
    <scope>NUCLEOTIDE SEQUENCE [LARGE SCALE GENOMIC DNA]</scope>
    <source>
        <strain evidence="12 13">RCC 1105</strain>
    </source>
</reference>
<keyword evidence="4" id="KW-0479">Metal-binding</keyword>